<organism evidence="7 8">
    <name type="scientific">Hansschlegelia beijingensis</name>
    <dbReference type="NCBI Taxonomy" id="1133344"/>
    <lineage>
        <taxon>Bacteria</taxon>
        <taxon>Pseudomonadati</taxon>
        <taxon>Pseudomonadota</taxon>
        <taxon>Alphaproteobacteria</taxon>
        <taxon>Hyphomicrobiales</taxon>
        <taxon>Methylopilaceae</taxon>
        <taxon>Hansschlegelia</taxon>
    </lineage>
</organism>
<protein>
    <recommendedName>
        <fullName evidence="6">Ribosomal RNA small subunit methyltransferase G</fullName>
        <ecNumber evidence="6">2.1.1.170</ecNumber>
    </recommendedName>
    <alternativeName>
        <fullName evidence="6">16S rRNA 7-methylguanosine methyltransferase</fullName>
        <shortName evidence="6">16S rRNA m7G methyltransferase</shortName>
    </alternativeName>
</protein>
<name>A0A7W6CXU5_9HYPH</name>
<keyword evidence="5 6" id="KW-0949">S-adenosyl-L-methionine</keyword>
<gene>
    <name evidence="6" type="primary">rsmG</name>
    <name evidence="7" type="ORF">GGR24_001747</name>
</gene>
<dbReference type="HAMAP" id="MF_00074">
    <property type="entry name" value="16SrRNA_methyltr_G"/>
    <property type="match status" value="1"/>
</dbReference>
<accession>A0A7W6CXU5</accession>
<keyword evidence="8" id="KW-1185">Reference proteome</keyword>
<evidence type="ECO:0000313" key="7">
    <source>
        <dbReference type="EMBL" id="MBB3973090.1"/>
    </source>
</evidence>
<keyword evidence="3 6" id="KW-0489">Methyltransferase</keyword>
<evidence type="ECO:0000256" key="1">
    <source>
        <dbReference type="ARBA" id="ARBA00022490"/>
    </source>
</evidence>
<dbReference type="Pfam" id="PF02527">
    <property type="entry name" value="GidB"/>
    <property type="match status" value="1"/>
</dbReference>
<evidence type="ECO:0000256" key="4">
    <source>
        <dbReference type="ARBA" id="ARBA00022679"/>
    </source>
</evidence>
<keyword evidence="4 6" id="KW-0808">Transferase</keyword>
<dbReference type="PANTHER" id="PTHR31760:SF0">
    <property type="entry name" value="S-ADENOSYL-L-METHIONINE-DEPENDENT METHYLTRANSFERASES SUPERFAMILY PROTEIN"/>
    <property type="match status" value="1"/>
</dbReference>
<feature type="binding site" evidence="6">
    <location>
        <position position="116"/>
    </location>
    <ligand>
        <name>S-adenosyl-L-methionine</name>
        <dbReference type="ChEBI" id="CHEBI:59789"/>
    </ligand>
</feature>
<comment type="caution">
    <text evidence="7">The sequence shown here is derived from an EMBL/GenBank/DDBJ whole genome shotgun (WGS) entry which is preliminary data.</text>
</comment>
<proteinExistence type="inferred from homology"/>
<reference evidence="7 8" key="1">
    <citation type="submission" date="2020-08" db="EMBL/GenBank/DDBJ databases">
        <title>Genomic Encyclopedia of Type Strains, Phase IV (KMG-IV): sequencing the most valuable type-strain genomes for metagenomic binning, comparative biology and taxonomic classification.</title>
        <authorList>
            <person name="Goeker M."/>
        </authorList>
    </citation>
    <scope>NUCLEOTIDE SEQUENCE [LARGE SCALE GENOMIC DNA]</scope>
    <source>
        <strain evidence="7 8">DSM 25481</strain>
    </source>
</reference>
<dbReference type="EMBL" id="JACIDR010000002">
    <property type="protein sequence ID" value="MBB3973090.1"/>
    <property type="molecule type" value="Genomic_DNA"/>
</dbReference>
<keyword evidence="2 6" id="KW-0698">rRNA processing</keyword>
<dbReference type="Proteomes" id="UP000528964">
    <property type="component" value="Unassembled WGS sequence"/>
</dbReference>
<dbReference type="Gene3D" id="3.40.50.150">
    <property type="entry name" value="Vaccinia Virus protein VP39"/>
    <property type="match status" value="1"/>
</dbReference>
<comment type="subcellular location">
    <subcellularLocation>
        <location evidence="6">Cytoplasm</location>
    </subcellularLocation>
</comment>
<dbReference type="PIRSF" id="PIRSF003078">
    <property type="entry name" value="GidB"/>
    <property type="match status" value="1"/>
</dbReference>
<feature type="binding site" evidence="6">
    <location>
        <position position="48"/>
    </location>
    <ligand>
        <name>S-adenosyl-L-methionine</name>
        <dbReference type="ChEBI" id="CHEBI:59789"/>
    </ligand>
</feature>
<dbReference type="AlphaFoldDB" id="A0A7W6CXU5"/>
<comment type="similarity">
    <text evidence="6">Belongs to the methyltransferase superfamily. RNA methyltransferase RsmG family.</text>
</comment>
<evidence type="ECO:0000313" key="8">
    <source>
        <dbReference type="Proteomes" id="UP000528964"/>
    </source>
</evidence>
<dbReference type="EC" id="2.1.1.170" evidence="6"/>
<comment type="caution">
    <text evidence="6">Lacks conserved residue(s) required for the propagation of feature annotation.</text>
</comment>
<evidence type="ECO:0000256" key="5">
    <source>
        <dbReference type="ARBA" id="ARBA00022691"/>
    </source>
</evidence>
<comment type="function">
    <text evidence="6">Specifically methylates the N7 position of guanine in position 527 of 16S rRNA.</text>
</comment>
<dbReference type="PANTHER" id="PTHR31760">
    <property type="entry name" value="S-ADENOSYL-L-METHIONINE-DEPENDENT METHYLTRANSFERASES SUPERFAMILY PROTEIN"/>
    <property type="match status" value="1"/>
</dbReference>
<dbReference type="InterPro" id="IPR003682">
    <property type="entry name" value="rRNA_ssu_MeTfrase_G"/>
</dbReference>
<feature type="binding site" evidence="6">
    <location>
        <position position="53"/>
    </location>
    <ligand>
        <name>S-adenosyl-L-methionine</name>
        <dbReference type="ChEBI" id="CHEBI:59789"/>
    </ligand>
</feature>
<dbReference type="GO" id="GO:0005829">
    <property type="term" value="C:cytosol"/>
    <property type="evidence" value="ECO:0007669"/>
    <property type="project" value="TreeGrafter"/>
</dbReference>
<evidence type="ECO:0000256" key="2">
    <source>
        <dbReference type="ARBA" id="ARBA00022552"/>
    </source>
</evidence>
<sequence length="184" mass="19557">MAALDRWQAKTNLVSPATLPVIWTRHVADSLQLLRLGPSAPRTWLDMGSGGGFPGLVVAATLGPESEVHLVESNLKKAAFLREVARTLSARTVIHAQRAEDVLGQTVTTADVVSARALAPLVQLLGLAAPLLKTGALGLFPKGKEAEAELTQAQESWRFKASLHPSLTDPAACIVRIDGFEGPR</sequence>
<evidence type="ECO:0000256" key="3">
    <source>
        <dbReference type="ARBA" id="ARBA00022603"/>
    </source>
</evidence>
<comment type="catalytic activity">
    <reaction evidence="6">
        <text>guanosine(527) in 16S rRNA + S-adenosyl-L-methionine = N(7)-methylguanosine(527) in 16S rRNA + S-adenosyl-L-homocysteine</text>
        <dbReference type="Rhea" id="RHEA:42732"/>
        <dbReference type="Rhea" id="RHEA-COMP:10209"/>
        <dbReference type="Rhea" id="RHEA-COMP:10210"/>
        <dbReference type="ChEBI" id="CHEBI:57856"/>
        <dbReference type="ChEBI" id="CHEBI:59789"/>
        <dbReference type="ChEBI" id="CHEBI:74269"/>
        <dbReference type="ChEBI" id="CHEBI:74480"/>
        <dbReference type="EC" id="2.1.1.170"/>
    </reaction>
</comment>
<dbReference type="SUPFAM" id="SSF53335">
    <property type="entry name" value="S-adenosyl-L-methionine-dependent methyltransferases"/>
    <property type="match status" value="1"/>
</dbReference>
<feature type="binding site" evidence="6">
    <location>
        <begin position="99"/>
        <end position="100"/>
    </location>
    <ligand>
        <name>S-adenosyl-L-methionine</name>
        <dbReference type="ChEBI" id="CHEBI:59789"/>
    </ligand>
</feature>
<dbReference type="InterPro" id="IPR029063">
    <property type="entry name" value="SAM-dependent_MTases_sf"/>
</dbReference>
<dbReference type="GO" id="GO:0070043">
    <property type="term" value="F:rRNA (guanine-N7-)-methyltransferase activity"/>
    <property type="evidence" value="ECO:0007669"/>
    <property type="project" value="UniProtKB-UniRule"/>
</dbReference>
<dbReference type="NCBIfam" id="TIGR00138">
    <property type="entry name" value="rsmG_gidB"/>
    <property type="match status" value="1"/>
</dbReference>
<evidence type="ECO:0000256" key="6">
    <source>
        <dbReference type="HAMAP-Rule" id="MF_00074"/>
    </source>
</evidence>
<keyword evidence="1 6" id="KW-0963">Cytoplasm</keyword>